<comment type="caution">
    <text evidence="1">The sequence shown here is derived from an EMBL/GenBank/DDBJ whole genome shotgun (WGS) entry which is preliminary data.</text>
</comment>
<name>A0A7W8XPA2_9HYPH</name>
<gene>
    <name evidence="1" type="ORF">GGD50_001615</name>
</gene>
<protein>
    <submittedName>
        <fullName evidence="1">Uncharacterized protein</fullName>
    </submittedName>
</protein>
<keyword evidence="2" id="KW-1185">Reference proteome</keyword>
<dbReference type="EMBL" id="JACHBI010000002">
    <property type="protein sequence ID" value="MBB5573011.1"/>
    <property type="molecule type" value="Genomic_DNA"/>
</dbReference>
<dbReference type="Proteomes" id="UP000549882">
    <property type="component" value="Unassembled WGS sequence"/>
</dbReference>
<accession>A0A7W8XPA2</accession>
<sequence>MPLTSKVSGIIYDLTTVTFHMLQRNLPSPNMALSRACCSGKSMGALDMVIKTNIPAWVDAFYSYGDPIG</sequence>
<proteinExistence type="predicted"/>
<organism evidence="1 2">
    <name type="scientific">Rhizobium paranaense</name>
    <dbReference type="NCBI Taxonomy" id="1650438"/>
    <lineage>
        <taxon>Bacteria</taxon>
        <taxon>Pseudomonadati</taxon>
        <taxon>Pseudomonadota</taxon>
        <taxon>Alphaproteobacteria</taxon>
        <taxon>Hyphomicrobiales</taxon>
        <taxon>Rhizobiaceae</taxon>
        <taxon>Rhizobium/Agrobacterium group</taxon>
        <taxon>Rhizobium</taxon>
    </lineage>
</organism>
<evidence type="ECO:0000313" key="1">
    <source>
        <dbReference type="EMBL" id="MBB5573011.1"/>
    </source>
</evidence>
<reference evidence="1 2" key="1">
    <citation type="submission" date="2020-08" db="EMBL/GenBank/DDBJ databases">
        <title>Genomic Encyclopedia of Type Strains, Phase IV (KMG-V): Genome sequencing to study the core and pangenomes of soil and plant-associated prokaryotes.</title>
        <authorList>
            <person name="Whitman W."/>
        </authorList>
    </citation>
    <scope>NUCLEOTIDE SEQUENCE [LARGE SCALE GENOMIC DNA]</scope>
    <source>
        <strain evidence="1 2">SEMIA 4064</strain>
    </source>
</reference>
<evidence type="ECO:0000313" key="2">
    <source>
        <dbReference type="Proteomes" id="UP000549882"/>
    </source>
</evidence>
<dbReference type="AlphaFoldDB" id="A0A7W8XPA2"/>